<keyword evidence="1" id="KW-0456">Lyase</keyword>
<dbReference type="InterPro" id="IPR001544">
    <property type="entry name" value="Aminotrans_IV"/>
</dbReference>
<dbReference type="RefSeq" id="WP_062175424.1">
    <property type="nucleotide sequence ID" value="NZ_BBXL01000001.1"/>
</dbReference>
<dbReference type="InterPro" id="IPR043132">
    <property type="entry name" value="BCAT-like_C"/>
</dbReference>
<dbReference type="InterPro" id="IPR043131">
    <property type="entry name" value="BCAT-like_N"/>
</dbReference>
<dbReference type="SUPFAM" id="SSF56752">
    <property type="entry name" value="D-aminoacid aminotransferase-like PLP-dependent enzymes"/>
    <property type="match status" value="1"/>
</dbReference>
<dbReference type="InterPro" id="IPR036038">
    <property type="entry name" value="Aminotransferase-like"/>
</dbReference>
<dbReference type="Gene3D" id="3.20.10.10">
    <property type="entry name" value="D-amino Acid Aminotransferase, subunit A, domain 2"/>
    <property type="match status" value="1"/>
</dbReference>
<dbReference type="STRING" id="1346286.SAMN05444362_101332"/>
<sequence>MKKPQFIETIRVENGRFCLLQFHVERANNTCKVYFSKTLDIDLKDCIIPENMRSGIVKCRIIYSDRIESISFEPYTFKCIKQLALIHDNTISYNYKSSDRSQLQHLLSMKLSCDDILIVKNGYITDTSYTNVVFENKDGLFTPSTPLLSGVQRRFLLENGIIKEKSISVTELNEYTHIYLINAMIRLEDSIKLGTNNIIPVNHTNQ</sequence>
<keyword evidence="2" id="KW-1185">Reference proteome</keyword>
<organism evidence="1 2">
    <name type="scientific">Dysgonomonas macrotermitis</name>
    <dbReference type="NCBI Taxonomy" id="1346286"/>
    <lineage>
        <taxon>Bacteria</taxon>
        <taxon>Pseudomonadati</taxon>
        <taxon>Bacteroidota</taxon>
        <taxon>Bacteroidia</taxon>
        <taxon>Bacteroidales</taxon>
        <taxon>Dysgonomonadaceae</taxon>
        <taxon>Dysgonomonas</taxon>
    </lineage>
</organism>
<reference evidence="2" key="1">
    <citation type="submission" date="2016-11" db="EMBL/GenBank/DDBJ databases">
        <authorList>
            <person name="Varghese N."/>
            <person name="Submissions S."/>
        </authorList>
    </citation>
    <scope>NUCLEOTIDE SEQUENCE [LARGE SCALE GENOMIC DNA]</scope>
    <source>
        <strain evidence="2">DSM 27370</strain>
    </source>
</reference>
<accession>A0A1M4TI95</accession>
<proteinExistence type="predicted"/>
<dbReference type="AlphaFoldDB" id="A0A1M4TI95"/>
<dbReference type="Proteomes" id="UP000184480">
    <property type="component" value="Unassembled WGS sequence"/>
</dbReference>
<evidence type="ECO:0000313" key="1">
    <source>
        <dbReference type="EMBL" id="SHE44054.1"/>
    </source>
</evidence>
<dbReference type="EMBL" id="FQUC01000001">
    <property type="protein sequence ID" value="SHE44054.1"/>
    <property type="molecule type" value="Genomic_DNA"/>
</dbReference>
<protein>
    <submittedName>
        <fullName evidence="1">4-amino-4-deoxychorismate lyase</fullName>
    </submittedName>
</protein>
<dbReference type="Gene3D" id="3.30.470.10">
    <property type="match status" value="1"/>
</dbReference>
<gene>
    <name evidence="1" type="ORF">SAMN05444362_101332</name>
</gene>
<dbReference type="GO" id="GO:0016829">
    <property type="term" value="F:lyase activity"/>
    <property type="evidence" value="ECO:0007669"/>
    <property type="project" value="UniProtKB-KW"/>
</dbReference>
<name>A0A1M4TI95_9BACT</name>
<evidence type="ECO:0000313" key="2">
    <source>
        <dbReference type="Proteomes" id="UP000184480"/>
    </source>
</evidence>
<dbReference type="OrthoDB" id="1148709at2"/>
<dbReference type="Pfam" id="PF01063">
    <property type="entry name" value="Aminotran_4"/>
    <property type="match status" value="1"/>
</dbReference>